<dbReference type="PANTHER" id="PTHR18901">
    <property type="entry name" value="2-DEOXYGLUCOSE-6-PHOSPHATE PHOSPHATASE 2"/>
    <property type="match status" value="1"/>
</dbReference>
<dbReference type="OrthoDB" id="9797743at2"/>
<dbReference type="RefSeq" id="WP_146794282.1">
    <property type="nucleotide sequence ID" value="NZ_BARC01000004.1"/>
</dbReference>
<gene>
    <name evidence="1" type="ORF">GWA01_08210</name>
</gene>
<dbReference type="SUPFAM" id="SSF56784">
    <property type="entry name" value="HAD-like"/>
    <property type="match status" value="1"/>
</dbReference>
<reference evidence="1 2" key="1">
    <citation type="submission" date="2019-07" db="EMBL/GenBank/DDBJ databases">
        <title>Whole genome shotgun sequence of Gluconobacter wancherniae NBRC 103581.</title>
        <authorList>
            <person name="Hosoyama A."/>
            <person name="Uohara A."/>
            <person name="Ohji S."/>
            <person name="Ichikawa N."/>
        </authorList>
    </citation>
    <scope>NUCLEOTIDE SEQUENCE [LARGE SCALE GENOMIC DNA]</scope>
    <source>
        <strain evidence="1 2">NBRC 103581</strain>
    </source>
</reference>
<keyword evidence="2" id="KW-1185">Reference proteome</keyword>
<evidence type="ECO:0000313" key="1">
    <source>
        <dbReference type="EMBL" id="GEK93051.1"/>
    </source>
</evidence>
<dbReference type="InterPro" id="IPR023198">
    <property type="entry name" value="PGP-like_dom2"/>
</dbReference>
<dbReference type="SFLD" id="SFLDG01129">
    <property type="entry name" value="C1.5:_HAD__Beta-PGM__Phosphata"/>
    <property type="match status" value="1"/>
</dbReference>
<dbReference type="Pfam" id="PF00702">
    <property type="entry name" value="Hydrolase"/>
    <property type="match status" value="1"/>
</dbReference>
<dbReference type="InterPro" id="IPR023214">
    <property type="entry name" value="HAD_sf"/>
</dbReference>
<dbReference type="InterPro" id="IPR036412">
    <property type="entry name" value="HAD-like_sf"/>
</dbReference>
<dbReference type="EMBL" id="BJUZ01000001">
    <property type="protein sequence ID" value="GEK93051.1"/>
    <property type="molecule type" value="Genomic_DNA"/>
</dbReference>
<dbReference type="InterPro" id="IPR006439">
    <property type="entry name" value="HAD-SF_hydro_IA"/>
</dbReference>
<dbReference type="GO" id="GO:0016787">
    <property type="term" value="F:hydrolase activity"/>
    <property type="evidence" value="ECO:0007669"/>
    <property type="project" value="UniProtKB-KW"/>
</dbReference>
<dbReference type="SFLD" id="SFLDS00003">
    <property type="entry name" value="Haloacid_Dehalogenase"/>
    <property type="match status" value="1"/>
</dbReference>
<dbReference type="Proteomes" id="UP000321230">
    <property type="component" value="Unassembled WGS sequence"/>
</dbReference>
<sequence>MNNKNIDLVIFDCDGVLVGGESLSTELMANEARKYGWNITNAQADKIFSGGELKKIGELIAEKSGSKIPDDWAVMMERKIAEMMRTQAVTVDGAEDMLQDIIALDLPIRVGSNSSTCEMDAKFSKTGLDQIIQKDRIHSARDLNIPKPNPDIYLHAAQEEGVPPEACIVLEDSDAGVEAAVRAGMTCVLLRDAEKPDPKFGDVIRIDHLSQFAGVVQSIASNL</sequence>
<protein>
    <submittedName>
        <fullName evidence="1">Hydrolase</fullName>
    </submittedName>
</protein>
<proteinExistence type="predicted"/>
<dbReference type="Gene3D" id="1.10.150.240">
    <property type="entry name" value="Putative phosphatase, domain 2"/>
    <property type="match status" value="1"/>
</dbReference>
<accession>A0A511B0R9</accession>
<dbReference type="PANTHER" id="PTHR18901:SF38">
    <property type="entry name" value="PSEUDOURIDINE-5'-PHOSPHATASE"/>
    <property type="match status" value="1"/>
</dbReference>
<name>A0A511B0R9_9PROT</name>
<evidence type="ECO:0000313" key="2">
    <source>
        <dbReference type="Proteomes" id="UP000321230"/>
    </source>
</evidence>
<organism evidence="1 2">
    <name type="scientific">Gluconobacter wancherniae NBRC 103581</name>
    <dbReference type="NCBI Taxonomy" id="656744"/>
    <lineage>
        <taxon>Bacteria</taxon>
        <taxon>Pseudomonadati</taxon>
        <taxon>Pseudomonadota</taxon>
        <taxon>Alphaproteobacteria</taxon>
        <taxon>Acetobacterales</taxon>
        <taxon>Acetobacteraceae</taxon>
        <taxon>Gluconobacter</taxon>
    </lineage>
</organism>
<dbReference type="AlphaFoldDB" id="A0A511B0R9"/>
<dbReference type="Gene3D" id="3.40.50.1000">
    <property type="entry name" value="HAD superfamily/HAD-like"/>
    <property type="match status" value="1"/>
</dbReference>
<comment type="caution">
    <text evidence="1">The sequence shown here is derived from an EMBL/GenBank/DDBJ whole genome shotgun (WGS) entry which is preliminary data.</text>
</comment>
<dbReference type="NCBIfam" id="TIGR01509">
    <property type="entry name" value="HAD-SF-IA-v3"/>
    <property type="match status" value="1"/>
</dbReference>
<keyword evidence="1" id="KW-0378">Hydrolase</keyword>